<dbReference type="Proteomes" id="UP000008963">
    <property type="component" value="Chromosome"/>
</dbReference>
<dbReference type="RefSeq" id="WP_014244938.1">
    <property type="nucleotide sequence ID" value="NC_016620.1"/>
</dbReference>
<dbReference type="InterPro" id="IPR052048">
    <property type="entry name" value="ST_Response_Regulator"/>
</dbReference>
<feature type="modified residue" description="4-aspartylphosphate" evidence="1">
    <location>
        <position position="65"/>
    </location>
</feature>
<dbReference type="InterPro" id="IPR011006">
    <property type="entry name" value="CheY-like_superfamily"/>
</dbReference>
<dbReference type="GO" id="GO:0000160">
    <property type="term" value="P:phosphorelay signal transduction system"/>
    <property type="evidence" value="ECO:0007669"/>
    <property type="project" value="InterPro"/>
</dbReference>
<dbReference type="HOGENOM" id="CLU_116741_0_0_7"/>
<evidence type="ECO:0000259" key="2">
    <source>
        <dbReference type="PROSITE" id="PS50110"/>
    </source>
</evidence>
<accession>E1X4T5</accession>
<reference evidence="4" key="1">
    <citation type="journal article" date="2013" name="ISME J.">
        <title>A small predatory core genome in the divergent marine Bacteriovorax marinus SJ and the terrestrial Bdellovibrio bacteriovorus.</title>
        <authorList>
            <person name="Crossman L.C."/>
            <person name="Chen H."/>
            <person name="Cerdeno-Tarraga A.M."/>
            <person name="Brooks K."/>
            <person name="Quail M.A."/>
            <person name="Pineiro S.A."/>
            <person name="Hobley L."/>
            <person name="Sockett R.E."/>
            <person name="Bentley S.D."/>
            <person name="Parkhill J."/>
            <person name="Williams H.N."/>
            <person name="Stine O.C."/>
        </authorList>
    </citation>
    <scope>NUCLEOTIDE SEQUENCE [LARGE SCALE GENOMIC DNA]</scope>
    <source>
        <strain evidence="4">ATCC BAA-682 / DSM 15412 / SJ</strain>
    </source>
</reference>
<organism evidence="3 4">
    <name type="scientific">Halobacteriovorax marinus (strain ATCC BAA-682 / DSM 15412 / SJ)</name>
    <name type="common">Bacteriovorax marinus</name>
    <dbReference type="NCBI Taxonomy" id="862908"/>
    <lineage>
        <taxon>Bacteria</taxon>
        <taxon>Pseudomonadati</taxon>
        <taxon>Bdellovibrionota</taxon>
        <taxon>Bacteriovoracia</taxon>
        <taxon>Bacteriovoracales</taxon>
        <taxon>Halobacteriovoraceae</taxon>
        <taxon>Halobacteriovorax</taxon>
    </lineage>
</organism>
<sequence>MEHRILMVDDSEEMHELYKKIIETMNAKNFGMQFKLDHCFQGEVGVLKVRESYRNKEPYSLVIMDIRMPPGMDGIQTIKHIREEYPQTEFIVCTAFQQYSWEDYLEIFGPTDKILFINKPYSKTTMKQLTLYVCSKAS</sequence>
<dbReference type="PROSITE" id="PS50110">
    <property type="entry name" value="RESPONSE_REGULATORY"/>
    <property type="match status" value="1"/>
</dbReference>
<dbReference type="Gene3D" id="3.40.50.2300">
    <property type="match status" value="1"/>
</dbReference>
<name>E1X4T5_HALMS</name>
<dbReference type="SUPFAM" id="SSF52172">
    <property type="entry name" value="CheY-like"/>
    <property type="match status" value="1"/>
</dbReference>
<protein>
    <submittedName>
        <fullName evidence="3">Regulatory protein</fullName>
    </submittedName>
</protein>
<proteinExistence type="predicted"/>
<evidence type="ECO:0000256" key="1">
    <source>
        <dbReference type="PROSITE-ProRule" id="PRU00169"/>
    </source>
</evidence>
<keyword evidence="4" id="KW-1185">Reference proteome</keyword>
<dbReference type="eggNOG" id="COG0745">
    <property type="taxonomic scope" value="Bacteria"/>
</dbReference>
<dbReference type="OrthoDB" id="5512413at2"/>
<dbReference type="STRING" id="862908.BMS_2364"/>
<dbReference type="PANTHER" id="PTHR43228">
    <property type="entry name" value="TWO-COMPONENT RESPONSE REGULATOR"/>
    <property type="match status" value="1"/>
</dbReference>
<dbReference type="Pfam" id="PF00072">
    <property type="entry name" value="Response_reg"/>
    <property type="match status" value="1"/>
</dbReference>
<gene>
    <name evidence="3" type="ordered locus">BMS_2364</name>
</gene>
<keyword evidence="1" id="KW-0597">Phosphoprotein</keyword>
<dbReference type="AlphaFoldDB" id="E1X4T5"/>
<evidence type="ECO:0000313" key="4">
    <source>
        <dbReference type="Proteomes" id="UP000008963"/>
    </source>
</evidence>
<dbReference type="SMART" id="SM00448">
    <property type="entry name" value="REC"/>
    <property type="match status" value="1"/>
</dbReference>
<dbReference type="KEGG" id="bmx:BMS_2364"/>
<evidence type="ECO:0000313" key="3">
    <source>
        <dbReference type="EMBL" id="CBW27161.1"/>
    </source>
</evidence>
<dbReference type="PATRIC" id="fig|862908.3.peg.2251"/>
<feature type="domain" description="Response regulatory" evidence="2">
    <location>
        <begin position="4"/>
        <end position="134"/>
    </location>
</feature>
<dbReference type="InterPro" id="IPR001789">
    <property type="entry name" value="Sig_transdc_resp-reg_receiver"/>
</dbReference>
<dbReference type="EMBL" id="FQ312005">
    <property type="protein sequence ID" value="CBW27161.1"/>
    <property type="molecule type" value="Genomic_DNA"/>
</dbReference>
<dbReference type="PANTHER" id="PTHR43228:SF1">
    <property type="entry name" value="TWO-COMPONENT RESPONSE REGULATOR ARR22"/>
    <property type="match status" value="1"/>
</dbReference>